<evidence type="ECO:0000256" key="1">
    <source>
        <dbReference type="SAM" id="MobiDB-lite"/>
    </source>
</evidence>
<comment type="caution">
    <text evidence="2">The sequence shown here is derived from an EMBL/GenBank/DDBJ whole genome shotgun (WGS) entry which is preliminary data.</text>
</comment>
<proteinExistence type="predicted"/>
<evidence type="ECO:0000313" key="2">
    <source>
        <dbReference type="EMBL" id="GFZ03437.1"/>
    </source>
</evidence>
<organism evidence="2 3">
    <name type="scientific">Actinidia rufa</name>
    <dbReference type="NCBI Taxonomy" id="165716"/>
    <lineage>
        <taxon>Eukaryota</taxon>
        <taxon>Viridiplantae</taxon>
        <taxon>Streptophyta</taxon>
        <taxon>Embryophyta</taxon>
        <taxon>Tracheophyta</taxon>
        <taxon>Spermatophyta</taxon>
        <taxon>Magnoliopsida</taxon>
        <taxon>eudicotyledons</taxon>
        <taxon>Gunneridae</taxon>
        <taxon>Pentapetalae</taxon>
        <taxon>asterids</taxon>
        <taxon>Ericales</taxon>
        <taxon>Actinidiaceae</taxon>
        <taxon>Actinidia</taxon>
    </lineage>
</organism>
<dbReference type="Proteomes" id="UP000585474">
    <property type="component" value="Unassembled WGS sequence"/>
</dbReference>
<reference evidence="2 3" key="1">
    <citation type="submission" date="2019-07" db="EMBL/GenBank/DDBJ databases">
        <title>De Novo Assembly of kiwifruit Actinidia rufa.</title>
        <authorList>
            <person name="Sugita-Konishi S."/>
            <person name="Sato K."/>
            <person name="Mori E."/>
            <person name="Abe Y."/>
            <person name="Kisaki G."/>
            <person name="Hamano K."/>
            <person name="Suezawa K."/>
            <person name="Otani M."/>
            <person name="Fukuda T."/>
            <person name="Manabe T."/>
            <person name="Gomi K."/>
            <person name="Tabuchi M."/>
            <person name="Akimitsu K."/>
            <person name="Kataoka I."/>
        </authorList>
    </citation>
    <scope>NUCLEOTIDE SEQUENCE [LARGE SCALE GENOMIC DNA]</scope>
    <source>
        <strain evidence="3">cv. Fuchu</strain>
    </source>
</reference>
<accession>A0A7J0FY91</accession>
<dbReference type="EMBL" id="BJWL01000016">
    <property type="protein sequence ID" value="GFZ03437.1"/>
    <property type="molecule type" value="Genomic_DNA"/>
</dbReference>
<gene>
    <name evidence="2" type="ORF">Acr_16g0000610</name>
</gene>
<name>A0A7J0FY91_9ERIC</name>
<evidence type="ECO:0000313" key="3">
    <source>
        <dbReference type="Proteomes" id="UP000585474"/>
    </source>
</evidence>
<sequence length="124" mass="13299">MLHCVAHSTFIAELGEGAAISKEHNSYEGAASSSSSSGKTSDDDNEFAGEDEIKHSYTGDNEANLSLGEVRMGPKFKKLVQDPILVLTVSPEVKGSPFDAMLYDKCKGKLAVEGPSKRHKKKGK</sequence>
<dbReference type="AlphaFoldDB" id="A0A7J0FY91"/>
<feature type="region of interest" description="Disordered" evidence="1">
    <location>
        <begin position="25"/>
        <end position="64"/>
    </location>
</feature>
<keyword evidence="3" id="KW-1185">Reference proteome</keyword>
<protein>
    <submittedName>
        <fullName evidence="2">Uncharacterized protein</fullName>
    </submittedName>
</protein>